<keyword evidence="8" id="KW-1185">Reference proteome</keyword>
<gene>
    <name evidence="7" type="ORF">M9458_043896</name>
</gene>
<feature type="non-terminal residue" evidence="7">
    <location>
        <position position="1"/>
    </location>
</feature>
<evidence type="ECO:0000256" key="5">
    <source>
        <dbReference type="ARBA" id="ARBA00022927"/>
    </source>
</evidence>
<evidence type="ECO:0000256" key="2">
    <source>
        <dbReference type="ARBA" id="ARBA00006613"/>
    </source>
</evidence>
<keyword evidence="3" id="KW-0813">Transport</keyword>
<dbReference type="PANTHER" id="PTHR22781">
    <property type="entry name" value="DELTA ADAPTIN-RELATED"/>
    <property type="match status" value="1"/>
</dbReference>
<dbReference type="GO" id="GO:0005737">
    <property type="term" value="C:cytoplasm"/>
    <property type="evidence" value="ECO:0007669"/>
    <property type="project" value="UniProtKB-ARBA"/>
</dbReference>
<dbReference type="AlphaFoldDB" id="A0ABD0NGE1"/>
<reference evidence="7 8" key="1">
    <citation type="submission" date="2024-05" db="EMBL/GenBank/DDBJ databases">
        <title>Genome sequencing and assembly of Indian major carp, Cirrhinus mrigala (Hamilton, 1822).</title>
        <authorList>
            <person name="Mohindra V."/>
            <person name="Chowdhury L.M."/>
            <person name="Lal K."/>
            <person name="Jena J.K."/>
        </authorList>
    </citation>
    <scope>NUCLEOTIDE SEQUENCE [LARGE SCALE GENOMIC DNA]</scope>
    <source>
        <strain evidence="7">CM1030</strain>
        <tissue evidence="7">Blood</tissue>
    </source>
</reference>
<protein>
    <submittedName>
        <fullName evidence="7">Uncharacterized protein</fullName>
    </submittedName>
</protein>
<evidence type="ECO:0000313" key="8">
    <source>
        <dbReference type="Proteomes" id="UP001529510"/>
    </source>
</evidence>
<dbReference type="GO" id="GO:0012505">
    <property type="term" value="C:endomembrane system"/>
    <property type="evidence" value="ECO:0007669"/>
    <property type="project" value="UniProtKB-SubCell"/>
</dbReference>
<evidence type="ECO:0000256" key="3">
    <source>
        <dbReference type="ARBA" id="ARBA00022448"/>
    </source>
</evidence>
<comment type="subcellular location">
    <subcellularLocation>
        <location evidence="1">Endomembrane system</location>
    </subcellularLocation>
</comment>
<keyword evidence="4" id="KW-0677">Repeat</keyword>
<name>A0ABD0NGE1_CIRMR</name>
<sequence length="134" mass="14657">GTRHGHLIASQMLDVAIRVKAIRGFAVAQMATLLDNAHLLTGNTQRNGICEVLYAAAVCANILERFKAMLRPKVATLPGHIQAVYVQNAAKLFATVLRKHEGDTDSQAAQETSQLLIDRLPLFVQSANLEVQER</sequence>
<accession>A0ABD0NGE1</accession>
<dbReference type="Gene3D" id="1.25.10.10">
    <property type="entry name" value="Leucine-rich Repeat Variant"/>
    <property type="match status" value="1"/>
</dbReference>
<dbReference type="Proteomes" id="UP001529510">
    <property type="component" value="Unassembled WGS sequence"/>
</dbReference>
<evidence type="ECO:0000256" key="6">
    <source>
        <dbReference type="ARBA" id="ARBA00023136"/>
    </source>
</evidence>
<dbReference type="PANTHER" id="PTHR22781:SF12">
    <property type="entry name" value="AP-3 COMPLEX SUBUNIT DELTA-1"/>
    <property type="match status" value="1"/>
</dbReference>
<comment type="caution">
    <text evidence="7">The sequence shown here is derived from an EMBL/GenBank/DDBJ whole genome shotgun (WGS) entry which is preliminary data.</text>
</comment>
<evidence type="ECO:0000256" key="1">
    <source>
        <dbReference type="ARBA" id="ARBA00004308"/>
    </source>
</evidence>
<evidence type="ECO:0000313" key="7">
    <source>
        <dbReference type="EMBL" id="KAL0160171.1"/>
    </source>
</evidence>
<keyword evidence="5" id="KW-0653">Protein transport</keyword>
<organism evidence="7 8">
    <name type="scientific">Cirrhinus mrigala</name>
    <name type="common">Mrigala</name>
    <dbReference type="NCBI Taxonomy" id="683832"/>
    <lineage>
        <taxon>Eukaryota</taxon>
        <taxon>Metazoa</taxon>
        <taxon>Chordata</taxon>
        <taxon>Craniata</taxon>
        <taxon>Vertebrata</taxon>
        <taxon>Euteleostomi</taxon>
        <taxon>Actinopterygii</taxon>
        <taxon>Neopterygii</taxon>
        <taxon>Teleostei</taxon>
        <taxon>Ostariophysi</taxon>
        <taxon>Cypriniformes</taxon>
        <taxon>Cyprinidae</taxon>
        <taxon>Labeoninae</taxon>
        <taxon>Labeonini</taxon>
        <taxon>Cirrhinus</taxon>
    </lineage>
</organism>
<dbReference type="InterPro" id="IPR011989">
    <property type="entry name" value="ARM-like"/>
</dbReference>
<keyword evidence="6" id="KW-0472">Membrane</keyword>
<dbReference type="InterPro" id="IPR017105">
    <property type="entry name" value="AP3_complex_dsu"/>
</dbReference>
<dbReference type="GO" id="GO:0015031">
    <property type="term" value="P:protein transport"/>
    <property type="evidence" value="ECO:0007669"/>
    <property type="project" value="UniProtKB-KW"/>
</dbReference>
<feature type="non-terminal residue" evidence="7">
    <location>
        <position position="134"/>
    </location>
</feature>
<comment type="similarity">
    <text evidence="2">Belongs to the adaptor complexes large subunit family.</text>
</comment>
<evidence type="ECO:0000256" key="4">
    <source>
        <dbReference type="ARBA" id="ARBA00022737"/>
    </source>
</evidence>
<proteinExistence type="inferred from homology"/>
<dbReference type="EMBL" id="JAMKFB020000022">
    <property type="protein sequence ID" value="KAL0160171.1"/>
    <property type="molecule type" value="Genomic_DNA"/>
</dbReference>